<name>A0A8X6R751_NEPPI</name>
<dbReference type="AlphaFoldDB" id="A0A8X6R751"/>
<evidence type="ECO:0000313" key="1">
    <source>
        <dbReference type="EMBL" id="GFU53149.1"/>
    </source>
</evidence>
<feature type="non-terminal residue" evidence="1">
    <location>
        <position position="1"/>
    </location>
</feature>
<sequence length="178" mass="20233">VPQKRKPSRTAQSNTIAAAKPSESQDFLVLTAKIRVSVEATTNVSEYLTIWKKLESVLLLSTTAYEVLRENAQVYGHESPCNDEDVHFSSEEEIEDPFAKKKNKGKLKEETKRLAHNSTFGDIGDYVLILEKRGKIKQVNNADPEKGNRILKTHEWMMENAKKNKENGLMNGTIFYHP</sequence>
<organism evidence="1 2">
    <name type="scientific">Nephila pilipes</name>
    <name type="common">Giant wood spider</name>
    <name type="synonym">Nephila maculata</name>
    <dbReference type="NCBI Taxonomy" id="299642"/>
    <lineage>
        <taxon>Eukaryota</taxon>
        <taxon>Metazoa</taxon>
        <taxon>Ecdysozoa</taxon>
        <taxon>Arthropoda</taxon>
        <taxon>Chelicerata</taxon>
        <taxon>Arachnida</taxon>
        <taxon>Araneae</taxon>
        <taxon>Araneomorphae</taxon>
        <taxon>Entelegynae</taxon>
        <taxon>Araneoidea</taxon>
        <taxon>Nephilidae</taxon>
        <taxon>Nephila</taxon>
    </lineage>
</organism>
<reference evidence="1" key="1">
    <citation type="submission" date="2020-08" db="EMBL/GenBank/DDBJ databases">
        <title>Multicomponent nature underlies the extraordinary mechanical properties of spider dragline silk.</title>
        <authorList>
            <person name="Kono N."/>
            <person name="Nakamura H."/>
            <person name="Mori M."/>
            <person name="Yoshida Y."/>
            <person name="Ohtoshi R."/>
            <person name="Malay A.D."/>
            <person name="Moran D.A.P."/>
            <person name="Tomita M."/>
            <person name="Numata K."/>
            <person name="Arakawa K."/>
        </authorList>
    </citation>
    <scope>NUCLEOTIDE SEQUENCE</scope>
</reference>
<comment type="caution">
    <text evidence="1">The sequence shown here is derived from an EMBL/GenBank/DDBJ whole genome shotgun (WGS) entry which is preliminary data.</text>
</comment>
<accession>A0A8X6R751</accession>
<dbReference type="Proteomes" id="UP000887013">
    <property type="component" value="Unassembled WGS sequence"/>
</dbReference>
<feature type="non-terminal residue" evidence="1">
    <location>
        <position position="178"/>
    </location>
</feature>
<gene>
    <name evidence="1" type="ORF">NPIL_64081</name>
</gene>
<keyword evidence="2" id="KW-1185">Reference proteome</keyword>
<proteinExistence type="predicted"/>
<dbReference type="EMBL" id="BMAW01038726">
    <property type="protein sequence ID" value="GFU53149.1"/>
    <property type="molecule type" value="Genomic_DNA"/>
</dbReference>
<protein>
    <submittedName>
        <fullName evidence="1">Uncharacterized protein</fullName>
    </submittedName>
</protein>
<evidence type="ECO:0000313" key="2">
    <source>
        <dbReference type="Proteomes" id="UP000887013"/>
    </source>
</evidence>